<feature type="domain" description="Globin" evidence="3">
    <location>
        <begin position="202"/>
        <end position="361"/>
    </location>
</feature>
<sequence>MIKNDSQKKQTTTYPTSSDHSASALQKFLEKDEIQHIDHSLHAISTKDGRAPSVFRCFRTDWICKTPRQCQNAPRDRYRFLLIVGKRSRWCFAVAKLVPKSRLFFSFLNMISKVAVKNMGLVSSGRRKSGHATRRIAPAANGISKSSGEVDTCEQNSQSRQSFNMTEVIRNDKGVTKSRWAFWSSKFRYYRKGHDNDHRVKFLTKSQRQNVVRSWEKVPNKRALGEEIYIQIFMHKPMLKSLFPFRTVPVDQLRNNALFTRQAAIFADFIDCVVGYLAIDNANLIMELSERVGVNHALMTSVNFDPEWWVLFANSVLDCIRQYCEPQFICLPISRHITRKIMIAWRILLKEVVDRMSEAFIQRRELDIRQENNCDPNAQQLVESAMKQNHAEDDDLNNPNLEIFDVQL</sequence>
<dbReference type="PANTHER" id="PTHR47768">
    <property type="entry name" value="GLOBIN RELATED-RELATED"/>
    <property type="match status" value="1"/>
</dbReference>
<keyword evidence="1" id="KW-0479">Metal-binding</keyword>
<dbReference type="GO" id="GO:0020037">
    <property type="term" value="F:heme binding"/>
    <property type="evidence" value="ECO:0007669"/>
    <property type="project" value="InterPro"/>
</dbReference>
<dbReference type="InterPro" id="IPR053341">
    <property type="entry name" value="Oxidative_stress_globin-like"/>
</dbReference>
<evidence type="ECO:0000256" key="1">
    <source>
        <dbReference type="RuleBase" id="RU000356"/>
    </source>
</evidence>
<evidence type="ECO:0000313" key="5">
    <source>
        <dbReference type="Proteomes" id="UP000054995"/>
    </source>
</evidence>
<dbReference type="EMBL" id="JYDT01000037">
    <property type="protein sequence ID" value="KRY88919.1"/>
    <property type="molecule type" value="Genomic_DNA"/>
</dbReference>
<dbReference type="SUPFAM" id="SSF46458">
    <property type="entry name" value="Globin-like"/>
    <property type="match status" value="1"/>
</dbReference>
<feature type="region of interest" description="Disordered" evidence="2">
    <location>
        <begin position="127"/>
        <end position="158"/>
    </location>
</feature>
<organism evidence="4 5">
    <name type="scientific">Trichinella pseudospiralis</name>
    <name type="common">Parasitic roundworm</name>
    <dbReference type="NCBI Taxonomy" id="6337"/>
    <lineage>
        <taxon>Eukaryota</taxon>
        <taxon>Metazoa</taxon>
        <taxon>Ecdysozoa</taxon>
        <taxon>Nematoda</taxon>
        <taxon>Enoplea</taxon>
        <taxon>Dorylaimia</taxon>
        <taxon>Trichinellida</taxon>
        <taxon>Trichinellidae</taxon>
        <taxon>Trichinella</taxon>
    </lineage>
</organism>
<keyword evidence="5" id="KW-1185">Reference proteome</keyword>
<keyword evidence="1" id="KW-0349">Heme</keyword>
<feature type="compositionally biased region" description="Polar residues" evidence="2">
    <location>
        <begin position="9"/>
        <end position="22"/>
    </location>
</feature>
<evidence type="ECO:0000313" key="4">
    <source>
        <dbReference type="EMBL" id="KRY88919.1"/>
    </source>
</evidence>
<dbReference type="Proteomes" id="UP000054995">
    <property type="component" value="Unassembled WGS sequence"/>
</dbReference>
<comment type="caution">
    <text evidence="4">The sequence shown here is derived from an EMBL/GenBank/DDBJ whole genome shotgun (WGS) entry which is preliminary data.</text>
</comment>
<evidence type="ECO:0000259" key="3">
    <source>
        <dbReference type="PROSITE" id="PS01033"/>
    </source>
</evidence>
<keyword evidence="1" id="KW-0408">Iron</keyword>
<dbReference type="PANTHER" id="PTHR47768:SF2">
    <property type="entry name" value="GLOBIN-RELATED"/>
    <property type="match status" value="1"/>
</dbReference>
<dbReference type="OrthoDB" id="436496at2759"/>
<dbReference type="Pfam" id="PF00042">
    <property type="entry name" value="Globin"/>
    <property type="match status" value="1"/>
</dbReference>
<dbReference type="GO" id="GO:0005344">
    <property type="term" value="F:oxygen carrier activity"/>
    <property type="evidence" value="ECO:0007669"/>
    <property type="project" value="UniProtKB-KW"/>
</dbReference>
<keyword evidence="1" id="KW-0561">Oxygen transport</keyword>
<keyword evidence="1" id="KW-0813">Transport</keyword>
<dbReference type="PROSITE" id="PS01033">
    <property type="entry name" value="GLOBIN"/>
    <property type="match status" value="1"/>
</dbReference>
<accession>A0A0V1FSE2</accession>
<reference evidence="4 5" key="1">
    <citation type="submission" date="2015-01" db="EMBL/GenBank/DDBJ databases">
        <title>Evolution of Trichinella species and genotypes.</title>
        <authorList>
            <person name="Korhonen P.K."/>
            <person name="Edoardo P."/>
            <person name="Giuseppe L.R."/>
            <person name="Gasser R.B."/>
        </authorList>
    </citation>
    <scope>NUCLEOTIDE SEQUENCE [LARGE SCALE GENOMIC DNA]</scope>
    <source>
        <strain evidence="4">ISS470</strain>
    </source>
</reference>
<comment type="similarity">
    <text evidence="1">Belongs to the globin family.</text>
</comment>
<name>A0A0V1FSE2_TRIPS</name>
<dbReference type="AlphaFoldDB" id="A0A0V1FSE2"/>
<dbReference type="InterPro" id="IPR000971">
    <property type="entry name" value="Globin"/>
</dbReference>
<feature type="region of interest" description="Disordered" evidence="2">
    <location>
        <begin position="1"/>
        <end position="22"/>
    </location>
</feature>
<protein>
    <recommendedName>
        <fullName evidence="3">Globin domain-containing protein</fullName>
    </recommendedName>
</protein>
<dbReference type="CDD" id="cd01040">
    <property type="entry name" value="Mb-like"/>
    <property type="match status" value="1"/>
</dbReference>
<proteinExistence type="inferred from homology"/>
<dbReference type="InterPro" id="IPR044399">
    <property type="entry name" value="Mb-like_M"/>
</dbReference>
<dbReference type="InterPro" id="IPR012292">
    <property type="entry name" value="Globin/Proto"/>
</dbReference>
<dbReference type="Gene3D" id="1.10.490.10">
    <property type="entry name" value="Globins"/>
    <property type="match status" value="1"/>
</dbReference>
<evidence type="ECO:0000256" key="2">
    <source>
        <dbReference type="SAM" id="MobiDB-lite"/>
    </source>
</evidence>
<gene>
    <name evidence="4" type="ORF">T4D_7166</name>
</gene>
<dbReference type="InterPro" id="IPR009050">
    <property type="entry name" value="Globin-like_sf"/>
</dbReference>
<feature type="compositionally biased region" description="Polar residues" evidence="2">
    <location>
        <begin position="143"/>
        <end position="158"/>
    </location>
</feature>
<dbReference type="GO" id="GO:0019825">
    <property type="term" value="F:oxygen binding"/>
    <property type="evidence" value="ECO:0007669"/>
    <property type="project" value="InterPro"/>
</dbReference>